<feature type="compositionally biased region" description="Low complexity" evidence="1">
    <location>
        <begin position="81"/>
        <end position="100"/>
    </location>
</feature>
<keyword evidence="3" id="KW-1185">Reference proteome</keyword>
<dbReference type="Gramene" id="GBG91918">
    <property type="protein sequence ID" value="GBG91918"/>
    <property type="gene ID" value="CBR_g54013"/>
</dbReference>
<reference evidence="2 3" key="1">
    <citation type="journal article" date="2018" name="Cell">
        <title>The Chara Genome: Secondary Complexity and Implications for Plant Terrestrialization.</title>
        <authorList>
            <person name="Nishiyama T."/>
            <person name="Sakayama H."/>
            <person name="Vries J.D."/>
            <person name="Buschmann H."/>
            <person name="Saint-Marcoux D."/>
            <person name="Ullrich K.K."/>
            <person name="Haas F.B."/>
            <person name="Vanderstraeten L."/>
            <person name="Becker D."/>
            <person name="Lang D."/>
            <person name="Vosolsobe S."/>
            <person name="Rombauts S."/>
            <person name="Wilhelmsson P.K.I."/>
            <person name="Janitza P."/>
            <person name="Kern R."/>
            <person name="Heyl A."/>
            <person name="Rumpler F."/>
            <person name="Villalobos L.I.A.C."/>
            <person name="Clay J.M."/>
            <person name="Skokan R."/>
            <person name="Toyoda A."/>
            <person name="Suzuki Y."/>
            <person name="Kagoshima H."/>
            <person name="Schijlen E."/>
            <person name="Tajeshwar N."/>
            <person name="Catarino B."/>
            <person name="Hetherington A.J."/>
            <person name="Saltykova A."/>
            <person name="Bonnot C."/>
            <person name="Breuninger H."/>
            <person name="Symeonidi A."/>
            <person name="Radhakrishnan G.V."/>
            <person name="Van Nieuwerburgh F."/>
            <person name="Deforce D."/>
            <person name="Chang C."/>
            <person name="Karol K.G."/>
            <person name="Hedrich R."/>
            <person name="Ulvskov P."/>
            <person name="Glockner G."/>
            <person name="Delwiche C.F."/>
            <person name="Petrasek J."/>
            <person name="Van de Peer Y."/>
            <person name="Friml J."/>
            <person name="Beilby M."/>
            <person name="Dolan L."/>
            <person name="Kohara Y."/>
            <person name="Sugano S."/>
            <person name="Fujiyama A."/>
            <person name="Delaux P.-M."/>
            <person name="Quint M."/>
            <person name="TheiBen G."/>
            <person name="Hagemann M."/>
            <person name="Harholt J."/>
            <person name="Dunand C."/>
            <person name="Zachgo S."/>
            <person name="Langdale J."/>
            <person name="Maumus F."/>
            <person name="Straeten D.V.D."/>
            <person name="Gould S.B."/>
            <person name="Rensing S.A."/>
        </authorList>
    </citation>
    <scope>NUCLEOTIDE SEQUENCE [LARGE SCALE GENOMIC DNA]</scope>
    <source>
        <strain evidence="2 3">S276</strain>
    </source>
</reference>
<evidence type="ECO:0000313" key="2">
    <source>
        <dbReference type="EMBL" id="GBG91918.1"/>
    </source>
</evidence>
<proteinExistence type="predicted"/>
<organism evidence="2 3">
    <name type="scientific">Chara braunii</name>
    <name type="common">Braun's stonewort</name>
    <dbReference type="NCBI Taxonomy" id="69332"/>
    <lineage>
        <taxon>Eukaryota</taxon>
        <taxon>Viridiplantae</taxon>
        <taxon>Streptophyta</taxon>
        <taxon>Charophyceae</taxon>
        <taxon>Charales</taxon>
        <taxon>Characeae</taxon>
        <taxon>Chara</taxon>
    </lineage>
</organism>
<gene>
    <name evidence="2" type="ORF">CBR_g54013</name>
</gene>
<dbReference type="Proteomes" id="UP000265515">
    <property type="component" value="Unassembled WGS sequence"/>
</dbReference>
<dbReference type="EMBL" id="BFEA01000971">
    <property type="protein sequence ID" value="GBG91918.1"/>
    <property type="molecule type" value="Genomic_DNA"/>
</dbReference>
<comment type="caution">
    <text evidence="2">The sequence shown here is derived from an EMBL/GenBank/DDBJ whole genome shotgun (WGS) entry which is preliminary data.</text>
</comment>
<sequence>MYAALCQGHGDLPYDVLVEEEETCDGLEEELYEQISFRQRDAIDRARAIAIFYDCVEMLQQVKDMFAGLLARRHASGPPDTGTWTTSTTATPSTTSSTTSISSTTAMTALSSTTTTSTVVNTVILPIMTSTTITSLSVAATPSSNQGCVQQWEQLEQAHDAWGLEEGPPPCMRLADRLRSNALMWCGCKGFEEGRDPCGKIDERFHDDDDDDTVDGLCDCSSTADDAATKDDGLANKNNNNNHMACNSKTCNNNKHGDGIRWEVSVIRLFLSPFSSLPIPFSLLHAVGNDRGQGRDGWVIGMCGEQEEGAGMWGEGWW</sequence>
<dbReference type="AlphaFoldDB" id="A0A388MBH4"/>
<evidence type="ECO:0000313" key="3">
    <source>
        <dbReference type="Proteomes" id="UP000265515"/>
    </source>
</evidence>
<evidence type="ECO:0000256" key="1">
    <source>
        <dbReference type="SAM" id="MobiDB-lite"/>
    </source>
</evidence>
<protein>
    <submittedName>
        <fullName evidence="2">Uncharacterized protein</fullName>
    </submittedName>
</protein>
<accession>A0A388MBH4</accession>
<feature type="region of interest" description="Disordered" evidence="1">
    <location>
        <begin position="75"/>
        <end position="100"/>
    </location>
</feature>
<name>A0A388MBH4_CHABU</name>